<reference evidence="2" key="1">
    <citation type="submission" date="2018-05" db="EMBL/GenBank/DDBJ databases">
        <authorList>
            <person name="Lanie J.A."/>
            <person name="Ng W.-L."/>
            <person name="Kazmierczak K.M."/>
            <person name="Andrzejewski T.M."/>
            <person name="Davidsen T.M."/>
            <person name="Wayne K.J."/>
            <person name="Tettelin H."/>
            <person name="Glass J.I."/>
            <person name="Rusch D."/>
            <person name="Podicherti R."/>
            <person name="Tsui H.-C.T."/>
            <person name="Winkler M.E."/>
        </authorList>
    </citation>
    <scope>NUCLEOTIDE SEQUENCE</scope>
</reference>
<name>A0A382F6J6_9ZZZZ</name>
<accession>A0A382F6J6</accession>
<dbReference type="Pfam" id="PF01312">
    <property type="entry name" value="Bac_export_2"/>
    <property type="match status" value="1"/>
</dbReference>
<dbReference type="Gene3D" id="3.40.1690.10">
    <property type="entry name" value="secretion proteins EscU"/>
    <property type="match status" value="1"/>
</dbReference>
<dbReference type="EMBL" id="UINC01048288">
    <property type="protein sequence ID" value="SVB58648.1"/>
    <property type="molecule type" value="Genomic_DNA"/>
</dbReference>
<feature type="non-terminal residue" evidence="2">
    <location>
        <position position="1"/>
    </location>
</feature>
<organism evidence="2">
    <name type="scientific">marine metagenome</name>
    <dbReference type="NCBI Taxonomy" id="408172"/>
    <lineage>
        <taxon>unclassified sequences</taxon>
        <taxon>metagenomes</taxon>
        <taxon>ecological metagenomes</taxon>
    </lineage>
</organism>
<dbReference type="GO" id="GO:0009306">
    <property type="term" value="P:protein secretion"/>
    <property type="evidence" value="ECO:0007669"/>
    <property type="project" value="InterPro"/>
</dbReference>
<sequence>WRTREGLKMSVKDVKDETKNQDGDPATKGEQRKRRMGMMQRSISEEVPEADVVVTNPAHLAVALRYDRETMKSPKIVAKGARYNALMIREIAEKNGVPLVENKPLAQMLFKFGRVGKEIPFQLFTAVAEILAYVYRTNRFRYFKQGREVPA</sequence>
<feature type="region of interest" description="Disordered" evidence="1">
    <location>
        <begin position="1"/>
        <end position="36"/>
    </location>
</feature>
<dbReference type="Gene3D" id="6.10.250.2080">
    <property type="match status" value="1"/>
</dbReference>
<dbReference type="InterPro" id="IPR006135">
    <property type="entry name" value="T3SS_substrate_exporter"/>
</dbReference>
<dbReference type="GO" id="GO:0005886">
    <property type="term" value="C:plasma membrane"/>
    <property type="evidence" value="ECO:0007669"/>
    <property type="project" value="TreeGrafter"/>
</dbReference>
<evidence type="ECO:0000313" key="2">
    <source>
        <dbReference type="EMBL" id="SVB58648.1"/>
    </source>
</evidence>
<dbReference type="SUPFAM" id="SSF160544">
    <property type="entry name" value="EscU C-terminal domain-like"/>
    <property type="match status" value="1"/>
</dbReference>
<protein>
    <recommendedName>
        <fullName evidence="3">Flagellar biosynthesis protein FlhB</fullName>
    </recommendedName>
</protein>
<dbReference type="AlphaFoldDB" id="A0A382F6J6"/>
<dbReference type="PANTHER" id="PTHR30531">
    <property type="entry name" value="FLAGELLAR BIOSYNTHETIC PROTEIN FLHB"/>
    <property type="match status" value="1"/>
</dbReference>
<evidence type="ECO:0000256" key="1">
    <source>
        <dbReference type="SAM" id="MobiDB-lite"/>
    </source>
</evidence>
<dbReference type="PRINTS" id="PR00950">
    <property type="entry name" value="TYPE3IMSPROT"/>
</dbReference>
<gene>
    <name evidence="2" type="ORF">METZ01_LOCUS211502</name>
</gene>
<proteinExistence type="predicted"/>
<dbReference type="InterPro" id="IPR029025">
    <property type="entry name" value="T3SS_substrate_exporter_C"/>
</dbReference>
<evidence type="ECO:0008006" key="3">
    <source>
        <dbReference type="Google" id="ProtNLM"/>
    </source>
</evidence>
<feature type="compositionally biased region" description="Basic and acidic residues" evidence="1">
    <location>
        <begin position="1"/>
        <end position="30"/>
    </location>
</feature>
<dbReference type="PANTHER" id="PTHR30531:SF12">
    <property type="entry name" value="FLAGELLAR BIOSYNTHETIC PROTEIN FLHB"/>
    <property type="match status" value="1"/>
</dbReference>